<feature type="region of interest" description="Disordered" evidence="1">
    <location>
        <begin position="109"/>
        <end position="130"/>
    </location>
</feature>
<dbReference type="GeneID" id="80541329"/>
<keyword evidence="2" id="KW-1133">Transmembrane helix</keyword>
<evidence type="ECO:0000313" key="3">
    <source>
        <dbReference type="EMBL" id="QED40643.1"/>
    </source>
</evidence>
<dbReference type="RefSeq" id="YP_010802559.1">
    <property type="nucleotide sequence ID" value="NC_077025.1"/>
</dbReference>
<accession>A0A5B8YSG8</accession>
<keyword evidence="4" id="KW-1185">Reference proteome</keyword>
<feature type="transmembrane region" description="Helical" evidence="2">
    <location>
        <begin position="75"/>
        <end position="92"/>
    </location>
</feature>
<sequence>MFSRFCLIILCIITRHVVPRQRFIRIMALSLLFVVLISNATHLNSTAHHDDIDKVIDLILDEVTKIEESELTDYNYTRLIFFILLLIIIILVKSRLYKALFNCCCRPKKHDNRVKKNSSSSEAFPSNDVEPSQPVLLLSITKKEFDNDNKSSTLTENTTGYYAVHEINKENKDIG</sequence>
<keyword evidence="2" id="KW-0812">Transmembrane</keyword>
<evidence type="ECO:0000256" key="2">
    <source>
        <dbReference type="SAM" id="Phobius"/>
    </source>
</evidence>
<keyword evidence="2" id="KW-0472">Membrane</keyword>
<evidence type="ECO:0000256" key="1">
    <source>
        <dbReference type="SAM" id="MobiDB-lite"/>
    </source>
</evidence>
<feature type="transmembrane region" description="Helical" evidence="2">
    <location>
        <begin position="23"/>
        <end position="41"/>
    </location>
</feature>
<name>A0A5B8YSG8_9ABAC</name>
<dbReference type="Proteomes" id="UP001162233">
    <property type="component" value="Segment"/>
</dbReference>
<reference evidence="3" key="1">
    <citation type="journal article" date="2019" name="Viruses">
        <title>A Novel Alphabaculovirus from the Soybean Looper, Chrysodeixis includens, that Produces Tetrahedral Occlusion Bodies and Encodes Two Copies of he65.</title>
        <authorList>
            <person name="Harrison R.L."/>
            <person name="Rowley D.L."/>
            <person name="Popham H.J.R."/>
        </authorList>
    </citation>
    <scope>NUCLEOTIDE SEQUENCE</scope>
    <source>
        <strain evidence="3">ChinNPV-1</strain>
    </source>
</reference>
<evidence type="ECO:0000313" key="4">
    <source>
        <dbReference type="Proteomes" id="UP001162233"/>
    </source>
</evidence>
<protein>
    <submittedName>
        <fullName evidence="3">Uncharacterized protein</fullName>
    </submittedName>
</protein>
<organism evidence="3 4">
    <name type="scientific">Chrysodeixis includens nucleopolyhedrovirus</name>
    <dbReference type="NCBI Taxonomy" id="1207438"/>
    <lineage>
        <taxon>Viruses</taxon>
        <taxon>Viruses incertae sedis</taxon>
        <taxon>Naldaviricetes</taxon>
        <taxon>Lefavirales</taxon>
        <taxon>Baculoviridae</taxon>
        <taxon>Alphabaculovirus</taxon>
        <taxon>Alphabaculovirus chrincludentis</taxon>
        <taxon>Alphabaculovirus alterchrincludentis</taxon>
    </lineage>
</organism>
<dbReference type="EMBL" id="MK746083">
    <property type="protein sequence ID" value="QED40643.1"/>
    <property type="molecule type" value="Genomic_DNA"/>
</dbReference>
<dbReference type="KEGG" id="vg:80541329"/>
<proteinExistence type="predicted"/>